<accession>A0AAE7C132</accession>
<dbReference type="GO" id="GO:0003677">
    <property type="term" value="F:DNA binding"/>
    <property type="evidence" value="ECO:0007669"/>
    <property type="project" value="UniProtKB-KW"/>
</dbReference>
<sequence>MSTEKRPASRKYSPITLLDYIGPSLQIFQIFFLESDEEPTAKRANIEDEAQSRHQKAMELAAALSALIGCQVDISVNPTADYWAKLVENFVKKNRSELNLTISNMKSFTHFTGRLVASFVYMQSELDHFNSLGAAIWVHHWDDDPRCFHGIKMVSKPITYNLTPNSDEANRALSSGEGKLEKGKIKLTNYGNIVCSEDLNVQWPVLHASTSCGMNFGNKDKAKAAFWHNIDWTGAMFPNANKTDIAEKMIIITQCFCNFGSPYVQLGRQLCKMTAFEIPGAGDIDPDCPDMIMAATQKHRHTFVFQCCNPANFRKANKADNQKHCEFKLSMIDVRQAMKVSKEIWNLLRDTLPDIKPPCLQLPLFNYDPRKHSFKQAIVAQYSVESDTDAFC</sequence>
<dbReference type="Pfam" id="PF02236">
    <property type="entry name" value="Viral_DNA_bi"/>
    <property type="match status" value="1"/>
</dbReference>
<evidence type="ECO:0000256" key="8">
    <source>
        <dbReference type="ARBA" id="ARBA00023109"/>
    </source>
</evidence>
<evidence type="ECO:0000313" key="13">
    <source>
        <dbReference type="Proteomes" id="UP000830392"/>
    </source>
</evidence>
<keyword evidence="6" id="KW-0479">Metal-binding</keyword>
<dbReference type="InterPro" id="IPR036362">
    <property type="entry name" value="Adenovirus_DNA-bd_N_sf"/>
</dbReference>
<keyword evidence="8" id="KW-1194">Viral DNA replication</keyword>
<keyword evidence="4" id="KW-0945">Host-virus interaction</keyword>
<keyword evidence="2" id="KW-0597">Phosphoprotein</keyword>
<evidence type="ECO:0000256" key="3">
    <source>
        <dbReference type="ARBA" id="ARBA00022562"/>
    </source>
</evidence>
<proteinExistence type="predicted"/>
<dbReference type="InterPro" id="IPR005376">
    <property type="entry name" value="Adenovirus_DNA-bd_zn-bd"/>
</dbReference>
<evidence type="ECO:0000259" key="11">
    <source>
        <dbReference type="Pfam" id="PF03728"/>
    </source>
</evidence>
<feature type="domain" description="Adenovirus DNA-binding zinc-binding" evidence="11">
    <location>
        <begin position="253"/>
        <end position="346"/>
    </location>
</feature>
<dbReference type="Pfam" id="PF03728">
    <property type="entry name" value="Viral_DNA_Zn_bi"/>
    <property type="match status" value="2"/>
</dbReference>
<evidence type="ECO:0000256" key="4">
    <source>
        <dbReference type="ARBA" id="ARBA00022581"/>
    </source>
</evidence>
<organism evidence="12 13">
    <name type="scientific">psittacine adenovirus 6</name>
    <dbReference type="NCBI Taxonomy" id="3071234"/>
    <lineage>
        <taxon>Viruses</taxon>
        <taxon>Varidnaviria</taxon>
        <taxon>Bamfordvirae</taxon>
        <taxon>Preplasmiviricota</taxon>
        <taxon>Polisuviricotina</taxon>
        <taxon>Pharingeaviricetes</taxon>
        <taxon>Rowavirales</taxon>
        <taxon>Adenoviridae</taxon>
        <taxon>Siadenovirus</taxon>
        <taxon>Siadenovirus viridis</taxon>
        <taxon>Psittacine siadenovirus D</taxon>
    </lineage>
</organism>
<dbReference type="EMBL" id="MN687905">
    <property type="protein sequence ID" value="QIJ58761.1"/>
    <property type="molecule type" value="Genomic_DNA"/>
</dbReference>
<dbReference type="GO" id="GO:0006351">
    <property type="term" value="P:DNA-templated transcription"/>
    <property type="evidence" value="ECO:0007669"/>
    <property type="project" value="InterPro"/>
</dbReference>
<evidence type="ECO:0000259" key="10">
    <source>
        <dbReference type="Pfam" id="PF02236"/>
    </source>
</evidence>
<reference evidence="12 13" key="1">
    <citation type="submission" date="2019-11" db="EMBL/GenBank/DDBJ databases">
        <title>Complete Genome Sequence of a Novel Siadenovirus from a Budgerigar (Melopsittacus undulatus).</title>
        <authorList>
            <person name="Phalen D.N."/>
            <person name="Willet C."/>
            <person name="Hyndman T."/>
            <person name="Shilton C."/>
        </authorList>
    </citation>
    <scope>NUCLEOTIDE SEQUENCE [LARGE SCALE GENOMIC DNA]</scope>
    <source>
        <strain evidence="12">BrdKdnyDNA</strain>
    </source>
</reference>
<evidence type="ECO:0000256" key="5">
    <source>
        <dbReference type="ARBA" id="ARBA00022705"/>
    </source>
</evidence>
<feature type="domain" description="Adenovirus DNA-binding all-alpha" evidence="10">
    <location>
        <begin position="55"/>
        <end position="126"/>
    </location>
</feature>
<dbReference type="SUPFAM" id="SSF47724">
    <property type="entry name" value="Domain of early E2A DNA-binding protein, ADDBP"/>
    <property type="match status" value="1"/>
</dbReference>
<evidence type="ECO:0000256" key="2">
    <source>
        <dbReference type="ARBA" id="ARBA00022553"/>
    </source>
</evidence>
<dbReference type="InterPro" id="IPR036367">
    <property type="entry name" value="Ad_DBP_C_sf"/>
</dbReference>
<dbReference type="InterPro" id="IPR003176">
    <property type="entry name" value="Adenovirus_DNA-bd_a"/>
</dbReference>
<evidence type="ECO:0000256" key="1">
    <source>
        <dbReference type="ARBA" id="ARBA00022518"/>
    </source>
</evidence>
<dbReference type="InterPro" id="IPR036368">
    <property type="entry name" value="ADBP_zn-bd_sf"/>
</dbReference>
<dbReference type="Gene3D" id="1.10.269.10">
    <property type="entry name" value="Adenovirus DNA-binding, N-terminal domain"/>
    <property type="match status" value="1"/>
</dbReference>
<dbReference type="SUPFAM" id="SSF57917">
    <property type="entry name" value="Zn-binding domains of ADDBP"/>
    <property type="match status" value="2"/>
</dbReference>
<keyword evidence="1" id="KW-0244">Early protein</keyword>
<evidence type="ECO:0000313" key="12">
    <source>
        <dbReference type="EMBL" id="QIJ58761.1"/>
    </source>
</evidence>
<keyword evidence="3" id="KW-1048">Host nucleus</keyword>
<protein>
    <submittedName>
        <fullName evidence="12">Early E2</fullName>
    </submittedName>
</protein>
<keyword evidence="5" id="KW-0235">DNA replication</keyword>
<dbReference type="Proteomes" id="UP000830392">
    <property type="component" value="Segment"/>
</dbReference>
<dbReference type="GO" id="GO:0008270">
    <property type="term" value="F:zinc ion binding"/>
    <property type="evidence" value="ECO:0007669"/>
    <property type="project" value="InterPro"/>
</dbReference>
<evidence type="ECO:0000256" key="6">
    <source>
        <dbReference type="ARBA" id="ARBA00022723"/>
    </source>
</evidence>
<evidence type="ECO:0000256" key="7">
    <source>
        <dbReference type="ARBA" id="ARBA00022833"/>
    </source>
</evidence>
<keyword evidence="7" id="KW-0862">Zinc</keyword>
<keyword evidence="9" id="KW-0238">DNA-binding</keyword>
<name>A0AAE7C132_9ADEN</name>
<dbReference type="GO" id="GO:0006260">
    <property type="term" value="P:DNA replication"/>
    <property type="evidence" value="ECO:0007669"/>
    <property type="project" value="UniProtKB-KW"/>
</dbReference>
<feature type="domain" description="Adenovirus DNA-binding zinc-binding" evidence="11">
    <location>
        <begin position="145"/>
        <end position="240"/>
    </location>
</feature>
<dbReference type="Gene3D" id="3.90.148.10">
    <property type="entry name" value="Adenovirus DNA-binding, C-terminal domain superfamily/Adenovirus DNA-binding, zinc binding domain"/>
    <property type="match status" value="1"/>
</dbReference>
<evidence type="ECO:0000256" key="9">
    <source>
        <dbReference type="ARBA" id="ARBA00023125"/>
    </source>
</evidence>
<dbReference type="GO" id="GO:0039693">
    <property type="term" value="P:viral DNA genome replication"/>
    <property type="evidence" value="ECO:0007669"/>
    <property type="project" value="UniProtKB-KW"/>
</dbReference>